<organism evidence="1 2">
    <name type="scientific">Imperialibacter roseus</name>
    <dbReference type="NCBI Taxonomy" id="1324217"/>
    <lineage>
        <taxon>Bacteria</taxon>
        <taxon>Pseudomonadati</taxon>
        <taxon>Bacteroidota</taxon>
        <taxon>Cytophagia</taxon>
        <taxon>Cytophagales</taxon>
        <taxon>Flammeovirgaceae</taxon>
        <taxon>Imperialibacter</taxon>
    </lineage>
</organism>
<gene>
    <name evidence="1" type="ORF">RT717_23365</name>
</gene>
<evidence type="ECO:0000313" key="1">
    <source>
        <dbReference type="EMBL" id="WOK06019.1"/>
    </source>
</evidence>
<proteinExistence type="predicted"/>
<dbReference type="EMBL" id="CP136051">
    <property type="protein sequence ID" value="WOK06019.1"/>
    <property type="molecule type" value="Genomic_DNA"/>
</dbReference>
<keyword evidence="2" id="KW-1185">Reference proteome</keyword>
<sequence>MLTIIVRNVTAKLEISLYLPPKINSTALVDKFKIRFECVKAPKPFVGLNGYEQGSVYQGRKYNGMYEISVKWGNGEQTKLIERKLFSEFFQEIDLNEDNKDKRNMSICV</sequence>
<dbReference type="Proteomes" id="UP001302349">
    <property type="component" value="Chromosome"/>
</dbReference>
<reference evidence="1 2" key="1">
    <citation type="journal article" date="2023" name="Microbiol. Resour. Announc.">
        <title>Complete Genome Sequence of Imperialibacter roseus strain P4T.</title>
        <authorList>
            <person name="Tizabi D.R."/>
            <person name="Bachvaroff T."/>
            <person name="Hill R.T."/>
        </authorList>
    </citation>
    <scope>NUCLEOTIDE SEQUENCE [LARGE SCALE GENOMIC DNA]</scope>
    <source>
        <strain evidence="1 2">P4T</strain>
    </source>
</reference>
<accession>A0ABZ0ILW9</accession>
<evidence type="ECO:0000313" key="2">
    <source>
        <dbReference type="Proteomes" id="UP001302349"/>
    </source>
</evidence>
<name>A0ABZ0ILW9_9BACT</name>
<dbReference type="RefSeq" id="WP_317488759.1">
    <property type="nucleotide sequence ID" value="NZ_CP136051.1"/>
</dbReference>
<protein>
    <submittedName>
        <fullName evidence="1">Uncharacterized protein</fullName>
    </submittedName>
</protein>